<dbReference type="EMBL" id="CP036274">
    <property type="protein sequence ID" value="QDU30997.1"/>
    <property type="molecule type" value="Genomic_DNA"/>
</dbReference>
<evidence type="ECO:0000313" key="3">
    <source>
        <dbReference type="EMBL" id="QDU30997.1"/>
    </source>
</evidence>
<sequence length="308" mass="34075" precursor="true">MRTYLLTLTAVLSGLSLIGTGLAQEAVSSQSAPAKTITDTELYDLAYKFRPEQTFHTKVVHLVTVETTIRGATQVAKTRSVSTKTWKILSVAEDGKTTFVHSVDHVDMWQSVTGRQEVKYNSETDKTPPPGYELVATSVGVPLATVTMDRHGRVLERKNTHSQFNPGIGELTIPLPQQKVKVGTKWSMPDEVRLKQDNGQVKKIQVSQVYRLLKVETGVATISMETQVITPVDDPKLKSELVQRLQRGTIKFDLDAGRLLHKQMDMSETVLGFNGADSQMEYLARFTEEPTAGHATAELPGKEPAKSR</sequence>
<dbReference type="RefSeq" id="WP_145097402.1">
    <property type="nucleotide sequence ID" value="NZ_CP036274.1"/>
</dbReference>
<protein>
    <recommendedName>
        <fullName evidence="5">MucB/RseB N-terminal domain-containing protein</fullName>
    </recommendedName>
</protein>
<accession>A0A517YL90</accession>
<reference evidence="3 4" key="1">
    <citation type="submission" date="2019-02" db="EMBL/GenBank/DDBJ databases">
        <title>Deep-cultivation of Planctomycetes and their phenomic and genomic characterization uncovers novel biology.</title>
        <authorList>
            <person name="Wiegand S."/>
            <person name="Jogler M."/>
            <person name="Boedeker C."/>
            <person name="Pinto D."/>
            <person name="Vollmers J."/>
            <person name="Rivas-Marin E."/>
            <person name="Kohn T."/>
            <person name="Peeters S.H."/>
            <person name="Heuer A."/>
            <person name="Rast P."/>
            <person name="Oberbeckmann S."/>
            <person name="Bunk B."/>
            <person name="Jeske O."/>
            <person name="Meyerdierks A."/>
            <person name="Storesund J.E."/>
            <person name="Kallscheuer N."/>
            <person name="Luecker S."/>
            <person name="Lage O.M."/>
            <person name="Pohl T."/>
            <person name="Merkel B.J."/>
            <person name="Hornburger P."/>
            <person name="Mueller R.-W."/>
            <person name="Bruemmer F."/>
            <person name="Labrenz M."/>
            <person name="Spormann A.M."/>
            <person name="Op den Camp H."/>
            <person name="Overmann J."/>
            <person name="Amann R."/>
            <person name="Jetten M.S.M."/>
            <person name="Mascher T."/>
            <person name="Medema M.H."/>
            <person name="Devos D.P."/>
            <person name="Kaster A.-K."/>
            <person name="Ovreas L."/>
            <person name="Rohde M."/>
            <person name="Galperin M.Y."/>
            <person name="Jogler C."/>
        </authorList>
    </citation>
    <scope>NUCLEOTIDE SEQUENCE [LARGE SCALE GENOMIC DNA]</scope>
    <source>
        <strain evidence="3 4">ETA_A8</strain>
    </source>
</reference>
<evidence type="ECO:0000256" key="1">
    <source>
        <dbReference type="SAM" id="MobiDB-lite"/>
    </source>
</evidence>
<dbReference type="OrthoDB" id="250033at2"/>
<keyword evidence="4" id="KW-1185">Reference proteome</keyword>
<evidence type="ECO:0008006" key="5">
    <source>
        <dbReference type="Google" id="ProtNLM"/>
    </source>
</evidence>
<keyword evidence="2" id="KW-0732">Signal</keyword>
<evidence type="ECO:0000256" key="2">
    <source>
        <dbReference type="SAM" id="SignalP"/>
    </source>
</evidence>
<name>A0A517YL90_9BACT</name>
<feature type="region of interest" description="Disordered" evidence="1">
    <location>
        <begin position="289"/>
        <end position="308"/>
    </location>
</feature>
<proteinExistence type="predicted"/>
<feature type="signal peptide" evidence="2">
    <location>
        <begin position="1"/>
        <end position="23"/>
    </location>
</feature>
<organism evidence="3 4">
    <name type="scientific">Anatilimnocola aggregata</name>
    <dbReference type="NCBI Taxonomy" id="2528021"/>
    <lineage>
        <taxon>Bacteria</taxon>
        <taxon>Pseudomonadati</taxon>
        <taxon>Planctomycetota</taxon>
        <taxon>Planctomycetia</taxon>
        <taxon>Pirellulales</taxon>
        <taxon>Pirellulaceae</taxon>
        <taxon>Anatilimnocola</taxon>
    </lineage>
</organism>
<dbReference type="Proteomes" id="UP000315017">
    <property type="component" value="Chromosome"/>
</dbReference>
<dbReference type="AlphaFoldDB" id="A0A517YL90"/>
<evidence type="ECO:0000313" key="4">
    <source>
        <dbReference type="Proteomes" id="UP000315017"/>
    </source>
</evidence>
<gene>
    <name evidence="3" type="ORF">ETAA8_61500</name>
</gene>
<feature type="chain" id="PRO_5021901258" description="MucB/RseB N-terminal domain-containing protein" evidence="2">
    <location>
        <begin position="24"/>
        <end position="308"/>
    </location>
</feature>
<dbReference type="KEGG" id="aagg:ETAA8_61500"/>